<dbReference type="FunFam" id="3.20.20.70:FF:000009">
    <property type="entry name" value="1-(5-phosphoribosyl)-5-[(5-phosphoribosylamino)methylideneamino] imidazole-4-carboxamide isomerase"/>
    <property type="match status" value="1"/>
</dbReference>
<dbReference type="HAMAP" id="MF_01014">
    <property type="entry name" value="HisA"/>
    <property type="match status" value="1"/>
</dbReference>
<comment type="caution">
    <text evidence="10">The sequence shown here is derived from an EMBL/GenBank/DDBJ whole genome shotgun (WGS) entry which is preliminary data.</text>
</comment>
<evidence type="ECO:0000256" key="4">
    <source>
        <dbReference type="ARBA" id="ARBA00009667"/>
    </source>
</evidence>
<dbReference type="InterPro" id="IPR006062">
    <property type="entry name" value="His_biosynth"/>
</dbReference>
<name>X0RVY9_9ZZZZ</name>
<dbReference type="GO" id="GO:0005737">
    <property type="term" value="C:cytoplasm"/>
    <property type="evidence" value="ECO:0007669"/>
    <property type="project" value="UniProtKB-SubCell"/>
</dbReference>
<evidence type="ECO:0000313" key="10">
    <source>
        <dbReference type="EMBL" id="GAF67927.1"/>
    </source>
</evidence>
<dbReference type="InterPro" id="IPR013785">
    <property type="entry name" value="Aldolase_TIM"/>
</dbReference>
<comment type="pathway">
    <text evidence="3">Amino-acid biosynthesis; L-histidine biosynthesis; L-histidine from 5-phospho-alpha-D-ribose 1-diphosphate: step 4/9.</text>
</comment>
<keyword evidence="7" id="KW-0028">Amino-acid biosynthesis</keyword>
<accession>X0RVY9</accession>
<keyword evidence="8" id="KW-0368">Histidine biosynthesis</keyword>
<evidence type="ECO:0000256" key="3">
    <source>
        <dbReference type="ARBA" id="ARBA00005133"/>
    </source>
</evidence>
<reference evidence="10" key="1">
    <citation type="journal article" date="2014" name="Front. Microbiol.">
        <title>High frequency of phylogenetically diverse reductive dehalogenase-homologous genes in deep subseafloor sedimentary metagenomes.</title>
        <authorList>
            <person name="Kawai M."/>
            <person name="Futagami T."/>
            <person name="Toyoda A."/>
            <person name="Takaki Y."/>
            <person name="Nishi S."/>
            <person name="Hori S."/>
            <person name="Arai W."/>
            <person name="Tsubouchi T."/>
            <person name="Morono Y."/>
            <person name="Uchiyama I."/>
            <person name="Ito T."/>
            <person name="Fujiyama A."/>
            <person name="Inagaki F."/>
            <person name="Takami H."/>
        </authorList>
    </citation>
    <scope>NUCLEOTIDE SEQUENCE</scope>
    <source>
        <strain evidence="10">Expedition CK06-06</strain>
    </source>
</reference>
<comment type="catalytic activity">
    <reaction evidence="1">
        <text>1-(5-phospho-beta-D-ribosyl)-5-[(5-phospho-beta-D-ribosylamino)methylideneamino]imidazole-4-carboxamide = 5-[(5-phospho-1-deoxy-D-ribulos-1-ylimino)methylamino]-1-(5-phospho-beta-D-ribosyl)imidazole-4-carboxamide</text>
        <dbReference type="Rhea" id="RHEA:15469"/>
        <dbReference type="ChEBI" id="CHEBI:58435"/>
        <dbReference type="ChEBI" id="CHEBI:58525"/>
        <dbReference type="EC" id="5.3.1.16"/>
    </reaction>
</comment>
<dbReference type="InterPro" id="IPR006063">
    <property type="entry name" value="HisA_bact_arch"/>
</dbReference>
<dbReference type="EMBL" id="BARS01008911">
    <property type="protein sequence ID" value="GAF67927.1"/>
    <property type="molecule type" value="Genomic_DNA"/>
</dbReference>
<organism evidence="10">
    <name type="scientific">marine sediment metagenome</name>
    <dbReference type="NCBI Taxonomy" id="412755"/>
    <lineage>
        <taxon>unclassified sequences</taxon>
        <taxon>metagenomes</taxon>
        <taxon>ecological metagenomes</taxon>
    </lineage>
</organism>
<dbReference type="PANTHER" id="PTHR43090">
    <property type="entry name" value="1-(5-PHOSPHORIBOSYL)-5-[(5-PHOSPHORIBOSYLAMINO)METHYLIDENEAMINO] IMIDAZOLE-4-CARBOXAMIDE ISOMERASE"/>
    <property type="match status" value="1"/>
</dbReference>
<dbReference type="PANTHER" id="PTHR43090:SF2">
    <property type="entry name" value="1-(5-PHOSPHORIBOSYL)-5-[(5-PHOSPHORIBOSYLAMINO)METHYLIDENEAMINO] IMIDAZOLE-4-CARBOXAMIDE ISOMERASE"/>
    <property type="match status" value="1"/>
</dbReference>
<evidence type="ECO:0000256" key="7">
    <source>
        <dbReference type="ARBA" id="ARBA00022605"/>
    </source>
</evidence>
<gene>
    <name evidence="10" type="ORF">S01H1_16875</name>
</gene>
<evidence type="ECO:0000256" key="8">
    <source>
        <dbReference type="ARBA" id="ARBA00023102"/>
    </source>
</evidence>
<dbReference type="UniPathway" id="UPA00031">
    <property type="reaction ID" value="UER00009"/>
</dbReference>
<dbReference type="Gene3D" id="3.20.20.70">
    <property type="entry name" value="Aldolase class I"/>
    <property type="match status" value="1"/>
</dbReference>
<feature type="non-terminal residue" evidence="10">
    <location>
        <position position="231"/>
    </location>
</feature>
<dbReference type="InterPro" id="IPR023016">
    <property type="entry name" value="HisA/PriA"/>
</dbReference>
<dbReference type="InterPro" id="IPR011060">
    <property type="entry name" value="RibuloseP-bd_barrel"/>
</dbReference>
<comment type="similarity">
    <text evidence="4">Belongs to the HisA/HisF family.</text>
</comment>
<proteinExistence type="inferred from homology"/>
<evidence type="ECO:0000256" key="9">
    <source>
        <dbReference type="ARBA" id="ARBA00023235"/>
    </source>
</evidence>
<dbReference type="CDD" id="cd04732">
    <property type="entry name" value="HisA"/>
    <property type="match status" value="1"/>
</dbReference>
<evidence type="ECO:0000256" key="6">
    <source>
        <dbReference type="ARBA" id="ARBA00022490"/>
    </source>
</evidence>
<comment type="subcellular location">
    <subcellularLocation>
        <location evidence="2">Cytoplasm</location>
    </subcellularLocation>
</comment>
<dbReference type="NCBIfam" id="TIGR00007">
    <property type="entry name" value="1-(5-phosphoribosyl)-5-[(5-phosphoribosylamino)methylideneamino]imidazole-4-carboxamide isomerase"/>
    <property type="match status" value="1"/>
</dbReference>
<dbReference type="SUPFAM" id="SSF51366">
    <property type="entry name" value="Ribulose-phoshate binding barrel"/>
    <property type="match status" value="1"/>
</dbReference>
<dbReference type="AlphaFoldDB" id="X0RVY9"/>
<dbReference type="EC" id="5.3.1.16" evidence="5"/>
<keyword evidence="9" id="KW-0413">Isomerase</keyword>
<keyword evidence="6" id="KW-0963">Cytoplasm</keyword>
<dbReference type="GO" id="GO:0000105">
    <property type="term" value="P:L-histidine biosynthetic process"/>
    <property type="evidence" value="ECO:0007669"/>
    <property type="project" value="UniProtKB-UniPathway"/>
</dbReference>
<sequence>MDILPAIDLRGGKCVRLIQGDYQREIRYRDDPVEVALDFQKDGARWIHIVDLDGAKQGKLANLPAIKSITQATSVQIEVGGGIRCLEDIRALLDVGITRVILGTKALQDWPWFENLLQKPELANRLALGLDARDGRLAVSGWTDQTAQSALDFAQRVRDWPLAAIIYTDISKDGMLVGPNLQATEELALSTSVPVIAAGGVTTEADVRALAQLPLAGIIIGRALYEGRITI</sequence>
<evidence type="ECO:0000256" key="2">
    <source>
        <dbReference type="ARBA" id="ARBA00004496"/>
    </source>
</evidence>
<evidence type="ECO:0000256" key="5">
    <source>
        <dbReference type="ARBA" id="ARBA00012550"/>
    </source>
</evidence>
<dbReference type="InterPro" id="IPR044524">
    <property type="entry name" value="Isoase_HisA-like"/>
</dbReference>
<dbReference type="GO" id="GO:0003949">
    <property type="term" value="F:1-(5-phosphoribosyl)-5-[(5-phosphoribosylamino)methylideneamino]imidazole-4-carboxamide isomerase activity"/>
    <property type="evidence" value="ECO:0007669"/>
    <property type="project" value="UniProtKB-EC"/>
</dbReference>
<dbReference type="Pfam" id="PF00977">
    <property type="entry name" value="His_biosynth"/>
    <property type="match status" value="1"/>
</dbReference>
<dbReference type="GO" id="GO:0000162">
    <property type="term" value="P:L-tryptophan biosynthetic process"/>
    <property type="evidence" value="ECO:0007669"/>
    <property type="project" value="TreeGrafter"/>
</dbReference>
<protein>
    <recommendedName>
        <fullName evidence="5">1-(5-phosphoribosyl)-5-[(5-phosphoribosylamino)methylideneamino]imidazole-4-carboxamideisomerase</fullName>
        <ecNumber evidence="5">5.3.1.16</ecNumber>
    </recommendedName>
</protein>
<evidence type="ECO:0000256" key="1">
    <source>
        <dbReference type="ARBA" id="ARBA00000901"/>
    </source>
</evidence>